<dbReference type="RefSeq" id="XP_053027261.1">
    <property type="nucleotide sequence ID" value="XM_053163753.1"/>
</dbReference>
<dbReference type="Proteomes" id="UP001164743">
    <property type="component" value="Chromosome 15A"/>
</dbReference>
<keyword evidence="3" id="KW-1185">Reference proteome</keyword>
<protein>
    <submittedName>
        <fullName evidence="2">Uncharacterized protein</fullName>
    </submittedName>
</protein>
<name>A0ABY7D5V0_9BASI</name>
<gene>
    <name evidence="2" type="ORF">PtA15_15A97</name>
</gene>
<evidence type="ECO:0000313" key="2">
    <source>
        <dbReference type="EMBL" id="WAQ91706.1"/>
    </source>
</evidence>
<proteinExistence type="predicted"/>
<feature type="region of interest" description="Disordered" evidence="1">
    <location>
        <begin position="14"/>
        <end position="69"/>
    </location>
</feature>
<sequence length="479" mass="54648">MENVEKEIRRIFHQEVIDRHSEDEAHSENSVMTTPRDPLSLDSPSAASGFRPSTEKDGHDAAHDQGAVSYYREGVGSKRRLIQDSPKPVAHYKSFETDGGAAPHRTDRLALVGNQEQINQLLRLQVFHPDAENEVHSESSGVLWQGPHDRQRVGSSASIKAPRPARKVRPNKRLKVNQPIQATINQVIQTPTIPDTNPKNSHSWSDPVNQSAKKQQDKYWKGEKTQFFSGGPHMSDFQYRVKQALLLQPSSAKEEFRSFTEKLDQQHKAMKDLYQTWQISDSTKMYMEALGGLEMIVSRIDVVGKQGEVHLWNSRIRPPLPSRNLQAQKYDRILQRINKILHELECYHNVYFLSGIDQEILGRDEKTHAKLLEWFYEQLFIDTDDHPPLLGNAIVGGTRVKLNKVFTDGQKRLYTPLVDSGHLGVFVAAKIATDLLGLWYRAEFSKRFEGPFPAVKYAEKLHLIADKYAAKFPHQDLPI</sequence>
<organism evidence="2 3">
    <name type="scientific">Puccinia triticina</name>
    <dbReference type="NCBI Taxonomy" id="208348"/>
    <lineage>
        <taxon>Eukaryota</taxon>
        <taxon>Fungi</taxon>
        <taxon>Dikarya</taxon>
        <taxon>Basidiomycota</taxon>
        <taxon>Pucciniomycotina</taxon>
        <taxon>Pucciniomycetes</taxon>
        <taxon>Pucciniales</taxon>
        <taxon>Pucciniaceae</taxon>
        <taxon>Puccinia</taxon>
    </lineage>
</organism>
<feature type="compositionally biased region" description="Basic residues" evidence="1">
    <location>
        <begin position="163"/>
        <end position="172"/>
    </location>
</feature>
<feature type="compositionally biased region" description="Basic and acidic residues" evidence="1">
    <location>
        <begin position="53"/>
        <end position="63"/>
    </location>
</feature>
<feature type="region of interest" description="Disordered" evidence="1">
    <location>
        <begin position="138"/>
        <end position="172"/>
    </location>
</feature>
<reference evidence="2" key="1">
    <citation type="submission" date="2022-10" db="EMBL/GenBank/DDBJ databases">
        <title>Puccinia triticina Genome sequencing and assembly.</title>
        <authorList>
            <person name="Li C."/>
        </authorList>
    </citation>
    <scope>NUCLEOTIDE SEQUENCE</scope>
    <source>
        <strain evidence="2">Pt15</strain>
    </source>
</reference>
<accession>A0ABY7D5V0</accession>
<dbReference type="EMBL" id="CP110435">
    <property type="protein sequence ID" value="WAQ91706.1"/>
    <property type="molecule type" value="Genomic_DNA"/>
</dbReference>
<feature type="compositionally biased region" description="Basic and acidic residues" evidence="1">
    <location>
        <begin position="14"/>
        <end position="27"/>
    </location>
</feature>
<evidence type="ECO:0000256" key="1">
    <source>
        <dbReference type="SAM" id="MobiDB-lite"/>
    </source>
</evidence>
<dbReference type="GeneID" id="77804647"/>
<feature type="region of interest" description="Disordered" evidence="1">
    <location>
        <begin position="189"/>
        <end position="212"/>
    </location>
</feature>
<evidence type="ECO:0000313" key="3">
    <source>
        <dbReference type="Proteomes" id="UP001164743"/>
    </source>
</evidence>